<proteinExistence type="predicted"/>
<feature type="coiled-coil region" evidence="1">
    <location>
        <begin position="88"/>
        <end position="122"/>
    </location>
</feature>
<organism evidence="3 4">
    <name type="scientific">Galendromus occidentalis</name>
    <name type="common">western predatory mite</name>
    <dbReference type="NCBI Taxonomy" id="34638"/>
    <lineage>
        <taxon>Eukaryota</taxon>
        <taxon>Metazoa</taxon>
        <taxon>Ecdysozoa</taxon>
        <taxon>Arthropoda</taxon>
        <taxon>Chelicerata</taxon>
        <taxon>Arachnida</taxon>
        <taxon>Acari</taxon>
        <taxon>Parasitiformes</taxon>
        <taxon>Mesostigmata</taxon>
        <taxon>Gamasina</taxon>
        <taxon>Phytoseioidea</taxon>
        <taxon>Phytoseiidae</taxon>
        <taxon>Typhlodrominae</taxon>
        <taxon>Galendromus</taxon>
    </lineage>
</organism>
<feature type="coiled-coil region" evidence="1">
    <location>
        <begin position="390"/>
        <end position="417"/>
    </location>
</feature>
<gene>
    <name evidence="4" type="primary">LOC108865082</name>
</gene>
<dbReference type="RefSeq" id="XP_018497260.1">
    <property type="nucleotide sequence ID" value="XM_018641744.1"/>
</dbReference>
<feature type="coiled-coil region" evidence="1">
    <location>
        <begin position="311"/>
        <end position="345"/>
    </location>
</feature>
<accession>A0AAJ7L7Y4</accession>
<feature type="region of interest" description="Disordered" evidence="2">
    <location>
        <begin position="1"/>
        <end position="23"/>
    </location>
</feature>
<sequence>MHNRLEAAISAASQAKNHARETSLSLADAREAMTAHQHERQSRAQQRAFIEKRLNETEVFLAQLTDQLREIHEKRSMRDAPGTSAELIAQAKHAVQKTTNQLQSAQTAVTAQREALKKLQNQTAADEEITRALEMKLVHYQAEQNGFRTQEALLQLQKHLLELETTAQRDATHIEALEIRAEEIGRQIAAATSSRAELSKDLSALPPEAEDESRQARAIQVYEDLLQRSSAATTDLERAIAEENTARVTLERAKSLHDAAIARSESLTENLQILRDEGADIQRRLPDCDATEESSALTHLKTVYELALQRKLDLQARLNEVTNHLKQAREALTAQEAEIRELQDRLLAGRATVATLDERLHSLAAQLHAARADLESLPDVTDLSTEIASVKRAQDLLHTAERNLHEVEQRKNANEAALKETLIFIDAAQARCADQERQILVLVADLDRISARQAELNQNEKDIEETKLE</sequence>
<dbReference type="Gene3D" id="1.20.5.340">
    <property type="match status" value="1"/>
</dbReference>
<feature type="coiled-coil region" evidence="1">
    <location>
        <begin position="257"/>
        <end position="284"/>
    </location>
</feature>
<name>A0AAJ7L7Y4_9ACAR</name>
<keyword evidence="3" id="KW-1185">Reference proteome</keyword>
<reference evidence="4" key="1">
    <citation type="submission" date="2025-08" db="UniProtKB">
        <authorList>
            <consortium name="RefSeq"/>
        </authorList>
    </citation>
    <scope>IDENTIFICATION</scope>
</reference>
<dbReference type="AlphaFoldDB" id="A0AAJ7L7Y4"/>
<protein>
    <submittedName>
        <fullName evidence="4">Paramyosin-like</fullName>
    </submittedName>
</protein>
<evidence type="ECO:0000313" key="4">
    <source>
        <dbReference type="RefSeq" id="XP_018497260.1"/>
    </source>
</evidence>
<keyword evidence="1" id="KW-0175">Coiled coil</keyword>
<dbReference type="Proteomes" id="UP000694867">
    <property type="component" value="Unplaced"/>
</dbReference>
<dbReference type="GeneID" id="108865082"/>
<dbReference type="KEGG" id="goe:108865082"/>
<evidence type="ECO:0000256" key="1">
    <source>
        <dbReference type="SAM" id="Coils"/>
    </source>
</evidence>
<evidence type="ECO:0000256" key="2">
    <source>
        <dbReference type="SAM" id="MobiDB-lite"/>
    </source>
</evidence>
<evidence type="ECO:0000313" key="3">
    <source>
        <dbReference type="Proteomes" id="UP000694867"/>
    </source>
</evidence>
<feature type="non-terminal residue" evidence="4">
    <location>
        <position position="469"/>
    </location>
</feature>